<evidence type="ECO:0000259" key="13">
    <source>
        <dbReference type="SMART" id="SM00840"/>
    </source>
</evidence>
<keyword evidence="15" id="KW-1185">Reference proteome</keyword>
<keyword evidence="8 12" id="KW-0862">Zinc</keyword>
<evidence type="ECO:0000256" key="8">
    <source>
        <dbReference type="ARBA" id="ARBA00022833"/>
    </source>
</evidence>
<dbReference type="InterPro" id="IPR015273">
    <property type="entry name" value="Cys-tRNA-synt_Ia_DALR"/>
</dbReference>
<name>A0A841HH08_9GAMM</name>
<dbReference type="PANTHER" id="PTHR10890">
    <property type="entry name" value="CYSTEINYL-TRNA SYNTHETASE"/>
    <property type="match status" value="1"/>
</dbReference>
<comment type="subunit">
    <text evidence="3 12">Monomer.</text>
</comment>
<evidence type="ECO:0000256" key="6">
    <source>
        <dbReference type="ARBA" id="ARBA00022723"/>
    </source>
</evidence>
<dbReference type="Proteomes" id="UP000588068">
    <property type="component" value="Unassembled WGS sequence"/>
</dbReference>
<feature type="domain" description="Cysteinyl-tRNA synthetase class Ia DALR" evidence="13">
    <location>
        <begin position="343"/>
        <end position="404"/>
    </location>
</feature>
<evidence type="ECO:0000256" key="12">
    <source>
        <dbReference type="HAMAP-Rule" id="MF_00041"/>
    </source>
</evidence>
<organism evidence="14 15">
    <name type="scientific">Povalibacter uvarum</name>
    <dbReference type="NCBI Taxonomy" id="732238"/>
    <lineage>
        <taxon>Bacteria</taxon>
        <taxon>Pseudomonadati</taxon>
        <taxon>Pseudomonadota</taxon>
        <taxon>Gammaproteobacteria</taxon>
        <taxon>Steroidobacterales</taxon>
        <taxon>Steroidobacteraceae</taxon>
        <taxon>Povalibacter</taxon>
    </lineage>
</organism>
<gene>
    <name evidence="12" type="primary">cysS</name>
    <name evidence="14" type="ORF">HNQ60_000424</name>
</gene>
<feature type="binding site" evidence="12">
    <location>
        <position position="209"/>
    </location>
    <ligand>
        <name>Zn(2+)</name>
        <dbReference type="ChEBI" id="CHEBI:29105"/>
    </ligand>
</feature>
<evidence type="ECO:0000256" key="4">
    <source>
        <dbReference type="ARBA" id="ARBA00022490"/>
    </source>
</evidence>
<dbReference type="Gene3D" id="1.20.120.1910">
    <property type="entry name" value="Cysteine-tRNA ligase, C-terminal anti-codon recognition domain"/>
    <property type="match status" value="1"/>
</dbReference>
<feature type="binding site" evidence="12">
    <location>
        <position position="269"/>
    </location>
    <ligand>
        <name>ATP</name>
        <dbReference type="ChEBI" id="CHEBI:30616"/>
    </ligand>
</feature>
<feature type="short sequence motif" description="'KMSKS' region" evidence="12">
    <location>
        <begin position="266"/>
        <end position="270"/>
    </location>
</feature>
<evidence type="ECO:0000313" key="15">
    <source>
        <dbReference type="Proteomes" id="UP000588068"/>
    </source>
</evidence>
<dbReference type="InterPro" id="IPR015803">
    <property type="entry name" value="Cys-tRNA-ligase"/>
</dbReference>
<dbReference type="Pfam" id="PF23493">
    <property type="entry name" value="CysS_C"/>
    <property type="match status" value="1"/>
</dbReference>
<dbReference type="Pfam" id="PF09190">
    <property type="entry name" value="DALR_2"/>
    <property type="match status" value="1"/>
</dbReference>
<accession>A0A841HH08</accession>
<evidence type="ECO:0000256" key="10">
    <source>
        <dbReference type="ARBA" id="ARBA00022917"/>
    </source>
</evidence>
<dbReference type="PRINTS" id="PR00983">
    <property type="entry name" value="TRNASYNTHCYS"/>
</dbReference>
<evidence type="ECO:0000256" key="7">
    <source>
        <dbReference type="ARBA" id="ARBA00022741"/>
    </source>
</evidence>
<keyword evidence="9 12" id="KW-0067">ATP-binding</keyword>
<comment type="cofactor">
    <cofactor evidence="12">
        <name>Zn(2+)</name>
        <dbReference type="ChEBI" id="CHEBI:29105"/>
    </cofactor>
    <text evidence="12">Binds 1 zinc ion per subunit.</text>
</comment>
<dbReference type="SUPFAM" id="SSF52374">
    <property type="entry name" value="Nucleotidylyl transferase"/>
    <property type="match status" value="1"/>
</dbReference>
<dbReference type="GO" id="GO:0008270">
    <property type="term" value="F:zinc ion binding"/>
    <property type="evidence" value="ECO:0007669"/>
    <property type="project" value="UniProtKB-UniRule"/>
</dbReference>
<reference evidence="14 15" key="1">
    <citation type="submission" date="2020-08" db="EMBL/GenBank/DDBJ databases">
        <title>Genomic Encyclopedia of Type Strains, Phase IV (KMG-IV): sequencing the most valuable type-strain genomes for metagenomic binning, comparative biology and taxonomic classification.</title>
        <authorList>
            <person name="Goeker M."/>
        </authorList>
    </citation>
    <scope>NUCLEOTIDE SEQUENCE [LARGE SCALE GENOMIC DNA]</scope>
    <source>
        <strain evidence="14 15">DSM 26723</strain>
    </source>
</reference>
<dbReference type="InterPro" id="IPR032678">
    <property type="entry name" value="tRNA-synt_1_cat_dom"/>
</dbReference>
<dbReference type="SMART" id="SM00840">
    <property type="entry name" value="DALR_2"/>
    <property type="match status" value="1"/>
</dbReference>
<dbReference type="Pfam" id="PF01406">
    <property type="entry name" value="tRNA-synt_1e"/>
    <property type="match status" value="1"/>
</dbReference>
<dbReference type="GO" id="GO:0005524">
    <property type="term" value="F:ATP binding"/>
    <property type="evidence" value="ECO:0007669"/>
    <property type="project" value="UniProtKB-UniRule"/>
</dbReference>
<dbReference type="Gene3D" id="3.40.50.620">
    <property type="entry name" value="HUPs"/>
    <property type="match status" value="1"/>
</dbReference>
<keyword evidence="4 12" id="KW-0963">Cytoplasm</keyword>
<feature type="binding site" evidence="12">
    <location>
        <position position="238"/>
    </location>
    <ligand>
        <name>Zn(2+)</name>
        <dbReference type="ChEBI" id="CHEBI:29105"/>
    </ligand>
</feature>
<dbReference type="AlphaFoldDB" id="A0A841HH08"/>
<comment type="catalytic activity">
    <reaction evidence="12">
        <text>tRNA(Cys) + L-cysteine + ATP = L-cysteinyl-tRNA(Cys) + AMP + diphosphate</text>
        <dbReference type="Rhea" id="RHEA:17773"/>
        <dbReference type="Rhea" id="RHEA-COMP:9661"/>
        <dbReference type="Rhea" id="RHEA-COMP:9679"/>
        <dbReference type="ChEBI" id="CHEBI:30616"/>
        <dbReference type="ChEBI" id="CHEBI:33019"/>
        <dbReference type="ChEBI" id="CHEBI:35235"/>
        <dbReference type="ChEBI" id="CHEBI:78442"/>
        <dbReference type="ChEBI" id="CHEBI:78517"/>
        <dbReference type="ChEBI" id="CHEBI:456215"/>
        <dbReference type="EC" id="6.1.1.16"/>
    </reaction>
</comment>
<dbReference type="EC" id="6.1.1.16" evidence="12"/>
<keyword evidence="11 12" id="KW-0030">Aminoacyl-tRNA synthetase</keyword>
<evidence type="ECO:0000256" key="3">
    <source>
        <dbReference type="ARBA" id="ARBA00011245"/>
    </source>
</evidence>
<sequence length="470" mass="51917">MLQIFNTLSGRKEELRTLEPGVVRMYVCGDTVYDYCHIGHARSKIAFDVVRRYLAYRGYKVTFVRNITDIDDKIIKRAAENGEPVQALTARFTAAMHEDYDRLGILRPDFEPKATEHIPTIVSMTQSLIDKNYAYVASDGDVMYSVSAFKPYGQLSGRQLSDLRAGARVAVDEAKRDPLDFVLWKQAKPGEPSWPSPWGAGRPGWHIECSAMTLDLLGTRFDIHGGGLDLKFPHHENEIAQSCAATGEQFATYWMHNGFVNVDNEKMAKSVGNFFLIRDVLGSGHVRDPEVLRFFLLSSHYRGPINYSLTQIEQADTTLARLYSALRDVVPAQRWEASEATGKFVAAMDDDFNTPDALAALQWLAGEINKAKGVDAARAAAFAAELKHLGSVLGVLQASPAAFLQKSAKGQGTESASGLSESAVEELIAARAAARKSRNFKESDRIRDQLAQAGIVLEDKPDGATLWRRG</sequence>
<dbReference type="InterPro" id="IPR056411">
    <property type="entry name" value="CysS_C"/>
</dbReference>
<evidence type="ECO:0000256" key="11">
    <source>
        <dbReference type="ARBA" id="ARBA00023146"/>
    </source>
</evidence>
<keyword evidence="10 12" id="KW-0648">Protein biosynthesis</keyword>
<feature type="short sequence motif" description="'HIGH' region" evidence="12">
    <location>
        <begin position="30"/>
        <end position="40"/>
    </location>
</feature>
<protein>
    <recommendedName>
        <fullName evidence="12">Cysteine--tRNA ligase</fullName>
        <ecNumber evidence="12">6.1.1.16</ecNumber>
    </recommendedName>
    <alternativeName>
        <fullName evidence="12">Cysteinyl-tRNA synthetase</fullName>
        <shortName evidence="12">CysRS</shortName>
    </alternativeName>
</protein>
<dbReference type="SUPFAM" id="SSF47323">
    <property type="entry name" value="Anticodon-binding domain of a subclass of class I aminoacyl-tRNA synthetases"/>
    <property type="match status" value="1"/>
</dbReference>
<dbReference type="PANTHER" id="PTHR10890:SF3">
    <property type="entry name" value="CYSTEINE--TRNA LIGASE, CYTOPLASMIC"/>
    <property type="match status" value="1"/>
</dbReference>
<proteinExistence type="inferred from homology"/>
<dbReference type="InterPro" id="IPR009080">
    <property type="entry name" value="tRNAsynth_Ia_anticodon-bd"/>
</dbReference>
<evidence type="ECO:0000256" key="9">
    <source>
        <dbReference type="ARBA" id="ARBA00022840"/>
    </source>
</evidence>
<dbReference type="EMBL" id="JACHHZ010000001">
    <property type="protein sequence ID" value="MBB6091578.1"/>
    <property type="molecule type" value="Genomic_DNA"/>
</dbReference>
<evidence type="ECO:0000256" key="1">
    <source>
        <dbReference type="ARBA" id="ARBA00004496"/>
    </source>
</evidence>
<dbReference type="InterPro" id="IPR024909">
    <property type="entry name" value="Cys-tRNA/MSH_ligase"/>
</dbReference>
<dbReference type="InterPro" id="IPR014729">
    <property type="entry name" value="Rossmann-like_a/b/a_fold"/>
</dbReference>
<comment type="subcellular location">
    <subcellularLocation>
        <location evidence="1 12">Cytoplasm</location>
    </subcellularLocation>
</comment>
<keyword evidence="7 12" id="KW-0547">Nucleotide-binding</keyword>
<dbReference type="HAMAP" id="MF_00041">
    <property type="entry name" value="Cys_tRNA_synth"/>
    <property type="match status" value="1"/>
</dbReference>
<evidence type="ECO:0000256" key="5">
    <source>
        <dbReference type="ARBA" id="ARBA00022598"/>
    </source>
</evidence>
<dbReference type="GO" id="GO:0004817">
    <property type="term" value="F:cysteine-tRNA ligase activity"/>
    <property type="evidence" value="ECO:0007669"/>
    <property type="project" value="UniProtKB-UniRule"/>
</dbReference>
<dbReference type="GO" id="GO:0006423">
    <property type="term" value="P:cysteinyl-tRNA aminoacylation"/>
    <property type="evidence" value="ECO:0007669"/>
    <property type="project" value="UniProtKB-UniRule"/>
</dbReference>
<evidence type="ECO:0000313" key="14">
    <source>
        <dbReference type="EMBL" id="MBB6091578.1"/>
    </source>
</evidence>
<feature type="binding site" evidence="12">
    <location>
        <position position="234"/>
    </location>
    <ligand>
        <name>Zn(2+)</name>
        <dbReference type="ChEBI" id="CHEBI:29105"/>
    </ligand>
</feature>
<keyword evidence="6 12" id="KW-0479">Metal-binding</keyword>
<comment type="caution">
    <text evidence="14">The sequence shown here is derived from an EMBL/GenBank/DDBJ whole genome shotgun (WGS) entry which is preliminary data.</text>
</comment>
<dbReference type="RefSeq" id="WP_184329369.1">
    <property type="nucleotide sequence ID" value="NZ_JACHHZ010000001.1"/>
</dbReference>
<dbReference type="CDD" id="cd07963">
    <property type="entry name" value="Anticodon_Ia_Cys"/>
    <property type="match status" value="1"/>
</dbReference>
<dbReference type="CDD" id="cd00672">
    <property type="entry name" value="CysRS_core"/>
    <property type="match status" value="1"/>
</dbReference>
<dbReference type="FunFam" id="3.40.50.620:FF:000009">
    <property type="entry name" value="Cysteine--tRNA ligase"/>
    <property type="match status" value="1"/>
</dbReference>
<feature type="binding site" evidence="12">
    <location>
        <position position="28"/>
    </location>
    <ligand>
        <name>Zn(2+)</name>
        <dbReference type="ChEBI" id="CHEBI:29105"/>
    </ligand>
</feature>
<comment type="similarity">
    <text evidence="2 12">Belongs to the class-I aminoacyl-tRNA synthetase family.</text>
</comment>
<keyword evidence="5 12" id="KW-0436">Ligase</keyword>
<dbReference type="NCBIfam" id="TIGR00435">
    <property type="entry name" value="cysS"/>
    <property type="match status" value="1"/>
</dbReference>
<evidence type="ECO:0000256" key="2">
    <source>
        <dbReference type="ARBA" id="ARBA00005594"/>
    </source>
</evidence>
<dbReference type="GO" id="GO:0005829">
    <property type="term" value="C:cytosol"/>
    <property type="evidence" value="ECO:0007669"/>
    <property type="project" value="TreeGrafter"/>
</dbReference>